<accession>A0A2T5JSG1</accession>
<sequence length="190" mass="19413">MKLLLALVLVLAPLPAFAHKVIASVYPAGAAIEGEIGFSNGDMAANQRVTVTDPEGRPLGEVVTDAAGAFSFTPAEPIAHVFHANLGAGHVAEVTMPAEAVAALLGKASPATPPGAGAIPLTTAALAGGAAPLSRDEIAAMLRDELRPLRQEIAAYKEKNDLQTILGGLGWIAGLFGLGFYLAARRRMAG</sequence>
<dbReference type="AlphaFoldDB" id="A0A2T5JSG1"/>
<feature type="chain" id="PRO_5015494305" evidence="2">
    <location>
        <begin position="19"/>
        <end position="190"/>
    </location>
</feature>
<reference evidence="3 4" key="1">
    <citation type="submission" date="2018-04" db="EMBL/GenBank/DDBJ databases">
        <title>Genomic Encyclopedia of Type Strains, Phase III (KMG-III): the genomes of soil and plant-associated and newly described type strains.</title>
        <authorList>
            <person name="Whitman W."/>
        </authorList>
    </citation>
    <scope>NUCLEOTIDE SEQUENCE [LARGE SCALE GENOMIC DNA]</scope>
    <source>
        <strain evidence="3 4">KA25</strain>
    </source>
</reference>
<name>A0A2T5JSG1_9RHOB</name>
<comment type="caution">
    <text evidence="3">The sequence shown here is derived from an EMBL/GenBank/DDBJ whole genome shotgun (WGS) entry which is preliminary data.</text>
</comment>
<protein>
    <submittedName>
        <fullName evidence="3">Nickel transport protein</fullName>
    </submittedName>
</protein>
<evidence type="ECO:0000256" key="2">
    <source>
        <dbReference type="SAM" id="SignalP"/>
    </source>
</evidence>
<keyword evidence="1" id="KW-1133">Transmembrane helix</keyword>
<keyword evidence="1" id="KW-0812">Transmembrane</keyword>
<dbReference type="RefSeq" id="WP_101342241.1">
    <property type="nucleotide sequence ID" value="NZ_CP090022.1"/>
</dbReference>
<evidence type="ECO:0000313" key="3">
    <source>
        <dbReference type="EMBL" id="PTR11126.1"/>
    </source>
</evidence>
<evidence type="ECO:0000313" key="4">
    <source>
        <dbReference type="Proteomes" id="UP000244060"/>
    </source>
</evidence>
<feature type="signal peptide" evidence="2">
    <location>
        <begin position="1"/>
        <end position="18"/>
    </location>
</feature>
<dbReference type="Proteomes" id="UP000244060">
    <property type="component" value="Unassembled WGS sequence"/>
</dbReference>
<proteinExistence type="predicted"/>
<gene>
    <name evidence="3" type="ORF">C8J28_12919</name>
</gene>
<dbReference type="EMBL" id="QAOT01000029">
    <property type="protein sequence ID" value="PTR11126.1"/>
    <property type="molecule type" value="Genomic_DNA"/>
</dbReference>
<evidence type="ECO:0000256" key="1">
    <source>
        <dbReference type="SAM" id="Phobius"/>
    </source>
</evidence>
<keyword evidence="1" id="KW-0472">Membrane</keyword>
<organism evidence="3 4">
    <name type="scientific">Cereibacter azotoformans</name>
    <dbReference type="NCBI Taxonomy" id="43057"/>
    <lineage>
        <taxon>Bacteria</taxon>
        <taxon>Pseudomonadati</taxon>
        <taxon>Pseudomonadota</taxon>
        <taxon>Alphaproteobacteria</taxon>
        <taxon>Rhodobacterales</taxon>
        <taxon>Paracoccaceae</taxon>
        <taxon>Cereibacter</taxon>
    </lineage>
</organism>
<dbReference type="OrthoDB" id="8447011at2"/>
<keyword evidence="4" id="KW-1185">Reference proteome</keyword>
<keyword evidence="2" id="KW-0732">Signal</keyword>
<feature type="transmembrane region" description="Helical" evidence="1">
    <location>
        <begin position="165"/>
        <end position="184"/>
    </location>
</feature>